<dbReference type="Gene3D" id="3.40.50.2300">
    <property type="match status" value="1"/>
</dbReference>
<evidence type="ECO:0000313" key="11">
    <source>
        <dbReference type="Proteomes" id="UP000292564"/>
    </source>
</evidence>
<dbReference type="PROSITE" id="PS50110">
    <property type="entry name" value="RESPONSE_REGULATORY"/>
    <property type="match status" value="1"/>
</dbReference>
<dbReference type="Proteomes" id="UP000292564">
    <property type="component" value="Unassembled WGS sequence"/>
</dbReference>
<dbReference type="SMART" id="SM00448">
    <property type="entry name" value="REC"/>
    <property type="match status" value="1"/>
</dbReference>
<keyword evidence="1 6" id="KW-0597">Phosphoprotein</keyword>
<evidence type="ECO:0000259" key="9">
    <source>
        <dbReference type="PROSITE" id="PS51755"/>
    </source>
</evidence>
<protein>
    <submittedName>
        <fullName evidence="10">DNA-binding response OmpR family regulator</fullName>
    </submittedName>
</protein>
<keyword evidence="5" id="KW-0804">Transcription</keyword>
<keyword evidence="11" id="KW-1185">Reference proteome</keyword>
<evidence type="ECO:0000256" key="3">
    <source>
        <dbReference type="ARBA" id="ARBA00023015"/>
    </source>
</evidence>
<evidence type="ECO:0000256" key="4">
    <source>
        <dbReference type="ARBA" id="ARBA00023125"/>
    </source>
</evidence>
<dbReference type="GO" id="GO:0000156">
    <property type="term" value="F:phosphorelay response regulator activity"/>
    <property type="evidence" value="ECO:0007669"/>
    <property type="project" value="TreeGrafter"/>
</dbReference>
<dbReference type="Gene3D" id="6.10.250.690">
    <property type="match status" value="1"/>
</dbReference>
<evidence type="ECO:0000256" key="2">
    <source>
        <dbReference type="ARBA" id="ARBA00023012"/>
    </source>
</evidence>
<dbReference type="InterPro" id="IPR011006">
    <property type="entry name" value="CheY-like_superfamily"/>
</dbReference>
<dbReference type="GO" id="GO:0006355">
    <property type="term" value="P:regulation of DNA-templated transcription"/>
    <property type="evidence" value="ECO:0007669"/>
    <property type="project" value="InterPro"/>
</dbReference>
<feature type="domain" description="OmpR/PhoB-type" evidence="9">
    <location>
        <begin position="129"/>
        <end position="228"/>
    </location>
</feature>
<feature type="DNA-binding region" description="OmpR/PhoB-type" evidence="7">
    <location>
        <begin position="129"/>
        <end position="228"/>
    </location>
</feature>
<dbReference type="PROSITE" id="PS51755">
    <property type="entry name" value="OMPR_PHOB"/>
    <property type="match status" value="1"/>
</dbReference>
<dbReference type="RefSeq" id="WP_130512734.1">
    <property type="nucleotide sequence ID" value="NZ_SHKY01000001.1"/>
</dbReference>
<name>A0A4Q7ZUQ6_9ACTN</name>
<sequence length="230" mass="25780">MPRPRALVIEDSPEFVLLCQHLLEKEGFDVMVASDGERAVELAQREKPDLAILDLGLPDVDGIEVCRRIRQFTDAYIVMVTGRADEVDKVVGLSVGADDYVTKPFSPRELAARIQAMRRRPRGAAAEAAAGREYGPLRIDPVVREVTLDGRILDLTKIEFGILDLLSSSPRRTFTRNQLLEDVWGDNWYGDDHIIDVHVGNLRKKLGESASSPRYIRTLRGVGYRFEPAP</sequence>
<evidence type="ECO:0000256" key="1">
    <source>
        <dbReference type="ARBA" id="ARBA00022553"/>
    </source>
</evidence>
<feature type="modified residue" description="4-aspartylphosphate" evidence="6">
    <location>
        <position position="54"/>
    </location>
</feature>
<gene>
    <name evidence="10" type="ORF">EV385_6324</name>
</gene>
<keyword evidence="4 7" id="KW-0238">DNA-binding</keyword>
<dbReference type="InterPro" id="IPR039420">
    <property type="entry name" value="WalR-like"/>
</dbReference>
<dbReference type="GO" id="GO:0000976">
    <property type="term" value="F:transcription cis-regulatory region binding"/>
    <property type="evidence" value="ECO:0007669"/>
    <property type="project" value="TreeGrafter"/>
</dbReference>
<evidence type="ECO:0000256" key="7">
    <source>
        <dbReference type="PROSITE-ProRule" id="PRU01091"/>
    </source>
</evidence>
<accession>A0A4Q7ZUQ6</accession>
<dbReference type="OrthoDB" id="3231823at2"/>
<keyword evidence="2" id="KW-0902">Two-component regulatory system</keyword>
<dbReference type="AlphaFoldDB" id="A0A4Q7ZUQ6"/>
<dbReference type="PANTHER" id="PTHR48111">
    <property type="entry name" value="REGULATOR OF RPOS"/>
    <property type="match status" value="1"/>
</dbReference>
<reference evidence="10 11" key="1">
    <citation type="submission" date="2019-02" db="EMBL/GenBank/DDBJ databases">
        <title>Sequencing the genomes of 1000 actinobacteria strains.</title>
        <authorList>
            <person name="Klenk H.-P."/>
        </authorList>
    </citation>
    <scope>NUCLEOTIDE SEQUENCE [LARGE SCALE GENOMIC DNA]</scope>
    <source>
        <strain evidence="10 11">DSM 45162</strain>
    </source>
</reference>
<keyword evidence="3" id="KW-0805">Transcription regulation</keyword>
<feature type="domain" description="Response regulatory" evidence="8">
    <location>
        <begin position="5"/>
        <end position="118"/>
    </location>
</feature>
<dbReference type="GO" id="GO:0005829">
    <property type="term" value="C:cytosol"/>
    <property type="evidence" value="ECO:0007669"/>
    <property type="project" value="TreeGrafter"/>
</dbReference>
<dbReference type="InterPro" id="IPR001867">
    <property type="entry name" value="OmpR/PhoB-type_DNA-bd"/>
</dbReference>
<dbReference type="Pfam" id="PF00486">
    <property type="entry name" value="Trans_reg_C"/>
    <property type="match status" value="1"/>
</dbReference>
<dbReference type="EMBL" id="SHKY01000001">
    <property type="protein sequence ID" value="RZU54373.1"/>
    <property type="molecule type" value="Genomic_DNA"/>
</dbReference>
<dbReference type="CDD" id="cd00383">
    <property type="entry name" value="trans_reg_C"/>
    <property type="match status" value="1"/>
</dbReference>
<dbReference type="InterPro" id="IPR001789">
    <property type="entry name" value="Sig_transdc_resp-reg_receiver"/>
</dbReference>
<dbReference type="FunFam" id="1.10.10.10:FF:000018">
    <property type="entry name" value="DNA-binding response regulator ResD"/>
    <property type="match status" value="1"/>
</dbReference>
<dbReference type="Pfam" id="PF00072">
    <property type="entry name" value="Response_reg"/>
    <property type="match status" value="1"/>
</dbReference>
<proteinExistence type="predicted"/>
<dbReference type="SUPFAM" id="SSF52172">
    <property type="entry name" value="CheY-like"/>
    <property type="match status" value="1"/>
</dbReference>
<evidence type="ECO:0000313" key="10">
    <source>
        <dbReference type="EMBL" id="RZU54373.1"/>
    </source>
</evidence>
<organism evidence="10 11">
    <name type="scientific">Krasilnikovia cinnamomea</name>
    <dbReference type="NCBI Taxonomy" id="349313"/>
    <lineage>
        <taxon>Bacteria</taxon>
        <taxon>Bacillati</taxon>
        <taxon>Actinomycetota</taxon>
        <taxon>Actinomycetes</taxon>
        <taxon>Micromonosporales</taxon>
        <taxon>Micromonosporaceae</taxon>
        <taxon>Krasilnikovia</taxon>
    </lineage>
</organism>
<dbReference type="PANTHER" id="PTHR48111:SF4">
    <property type="entry name" value="DNA-BINDING DUAL TRANSCRIPTIONAL REGULATOR OMPR"/>
    <property type="match status" value="1"/>
</dbReference>
<evidence type="ECO:0000256" key="5">
    <source>
        <dbReference type="ARBA" id="ARBA00023163"/>
    </source>
</evidence>
<dbReference type="GO" id="GO:0032993">
    <property type="term" value="C:protein-DNA complex"/>
    <property type="evidence" value="ECO:0007669"/>
    <property type="project" value="TreeGrafter"/>
</dbReference>
<evidence type="ECO:0000256" key="6">
    <source>
        <dbReference type="PROSITE-ProRule" id="PRU00169"/>
    </source>
</evidence>
<dbReference type="InterPro" id="IPR036388">
    <property type="entry name" value="WH-like_DNA-bd_sf"/>
</dbReference>
<comment type="caution">
    <text evidence="10">The sequence shown here is derived from an EMBL/GenBank/DDBJ whole genome shotgun (WGS) entry which is preliminary data.</text>
</comment>
<dbReference type="SMART" id="SM00862">
    <property type="entry name" value="Trans_reg_C"/>
    <property type="match status" value="1"/>
</dbReference>
<evidence type="ECO:0000259" key="8">
    <source>
        <dbReference type="PROSITE" id="PS50110"/>
    </source>
</evidence>
<dbReference type="Gene3D" id="1.10.10.10">
    <property type="entry name" value="Winged helix-like DNA-binding domain superfamily/Winged helix DNA-binding domain"/>
    <property type="match status" value="1"/>
</dbReference>